<sequence length="2327" mass="232169">MTINAQPVTPNAPLAGAVTQPTCSNASGSFQIVGYNTTSLYTFSPAVLNISPTGIVTANAGTYTFTETNAVGCTSAVSAQVTINAQPVTPNAPLAGAVTQPTCSNASGSFQIVGYNTTSLYTFSPAVLNISPTGIVTANAGTYTFTETNAVGCTSAVSAQVTINAQPATPNAPLAGAVTQPTCSNASGSFQIVGYNTTSLYTFSPAVLNISPTGIVTANAGTYTFTETNAVGCTSAVSAQVTINAQPVTPNAPLAGAVTQPTCSNASGSFQIVGYNTTSLYTFSPAVLNISPTGIVTANAGTYTFTETNAVGCTSAVSAQVTINAQPATPNAPLAGAVTQPTCSNASGSFQIVGYNTTSLYTFSPAVLNISPTGIVTANAGTYTFTETNAVGCTSAVSAQVTINAQPATPNAPLAGAVTQPTCSNASGSFQIVGYNTTSLYTFSPAVLNISPTGIVTANAGTYTFTETNAVGCTSAVSAQVTINAQPVTPNAPLAGAVTQPTCSNASGSFQIVGYNTTSLYTFSPAVLNISPTGIVTANAGTYTFTETNAVGCTSAVSAQVTINAQPATPNAPLAGAVTQPTCTNASGSFQIVGYNTTSLYTFSPAVLNISPTGIVTANAGTYTFTETNAVGCTSAVSAQVTINAQPVTPNAPLAGAVTQPTCSNASGSFQIVGYNTTSLYTFSPAVLNISPTGIVTANAGTYTFTETNAVGCTSAVSAQVTINAQPVTPNAPLAGAVTQPTCSNASGSFQIVGYNTTSLYTFSPAVLNISPTGIVTANAGTYTFTETNAVGCTSAVSAQVTINAQPATPNAPLAGAVTQPTCSNASGSFQIVGYNTTSLYTFSPAVLNISPTGIVTANAGTYTFTETNAVGCTSAVSAQVTINAQPVTPNAPLAGAVTQPTCSNASGSFQIVGYNTTSLYTFSPAVLNISPTGIVTANAGTYTFTETNAVGCTSAVSAQVTINAQPATPNAPLAGAVTQPTCTNASGSFQIVGYNTTSLYTFSPAVLNISPTGIVTANAGTYTFTETNAVGCTSAVSAQVTINAQPVTPNAPLAGAVTQPTCSNASGSFQIVGYNTTSLYTFSPAVLNISPTGIVTANAGTYTFTETNAVGCTSAVSAQVTINAQPVTPNAPLAGAVTQPTCSNASGSFQIVGYNTTSLYTFSPAVLNISPTGIVTANAGTYTFTETNAVGCTSAVSAQVTINAQPVTPNAPLAGAVTQPTCSNASGSFQIVGYNTTSLYTFSPAVLNISPTGIVTANAGTYTFTETNAVGCTSAVSAQVTINAQPVTPNAPLAGAVTQPTCSNASGSFQIVGYNTTSLYTFSPAILNISPTGIVTANAGTYTFTETNAVGCTSAVSAQVTINAQPVTPNAPLAGAVTQPTCSNASGSFQIVGYNTTSLYTFSPAVLNISPTGIVTANAGTYTFTETNAVGCTSAVSAQVTINAQPATPNAPLAGAVTQPTCTNASGSFQIVGYNTTSLYTFSPAVLNISPTGIVTANAGTYTFTETNAVGCTSAVSAQVTINAQPATPNAPLAGAVTQPTCTNASGSFQIVGYNTTSLYTFSPAVLNISPTGIVTANAGTYTFTETNAVGCTSAVSAQVTINAQPVTPNAPLAGAVTQPTCSNASGSFQIVGYNTTSLYTFSPAVLNISPTGIVTANAGTYTFTETNAVGCTSAVSAQVTINAQPATPNAPLAGAVTQPTCTNASGSFQIVGYNTTSLYTFSPAVLNISPTGIVTANAGTYTFTETNAVGCTSAVSAQVTINAQPVTPNAPLAGAVTQPTCSNASGSFQIVGYNTTSLYTFSPAVLNISPTGIVTANAGTYTFTETNAVGCTSAVSAQVTINAQPVTPNAPLAGAVTQPTCSNASGSFQIVGYNTTSLYTFSPAVLNISPTGIVTANAGTYTFTETNAVGCTSAVSAQVTINAQPATPNAPLAGAVTQPTCSNASGSFQIVGYNTTSLYTFSPAVLNISPTGIVTANAGTYTFTETNAVGCTSAVSAQVTINAQPATPNAPLAGAVTQPTCSNASGSFQIVGYNTTSLYTFSPAVLNISPTGIVTANAGTYTFTETNAVGCTSAVSAQVTINAQPATPNAPLAGAVTQPTCSNASGSFQIVGYNTTSLYTFSPAVLNISPTGIVTANAGTYTFTETNAVGCTSAVSAQVTINAQPVTPNAPLAGAVTQPTCSNASGSFQIVGYNTTSLYTFSPAVLNISPTGIVTANAGTYTFTETNAVGCTSAVSAQVTINAQPATPNAPLAGAVTQPSCITSTGSVILNGLSTSDPWTIIASPSGLTLNGTGTSVNFTGLNPVILIPSQLLILMVVFHLHHLL</sequence>
<dbReference type="EMBL" id="CP067378">
    <property type="protein sequence ID" value="QYS89857.1"/>
    <property type="molecule type" value="Genomic_DNA"/>
</dbReference>
<gene>
    <name evidence="1" type="ORF">JJC05_06665</name>
</gene>
<organism evidence="1">
    <name type="scientific">Flavobacterium columnare</name>
    <dbReference type="NCBI Taxonomy" id="996"/>
    <lineage>
        <taxon>Bacteria</taxon>
        <taxon>Pseudomonadati</taxon>
        <taxon>Bacteroidota</taxon>
        <taxon>Flavobacteriia</taxon>
        <taxon>Flavobacteriales</taxon>
        <taxon>Flavobacteriaceae</taxon>
        <taxon>Flavobacterium</taxon>
    </lineage>
</organism>
<dbReference type="Proteomes" id="UP000824721">
    <property type="component" value="Chromosome"/>
</dbReference>
<evidence type="ECO:0008006" key="2">
    <source>
        <dbReference type="Google" id="ProtNLM"/>
    </source>
</evidence>
<protein>
    <recommendedName>
        <fullName evidence="2">Gliding motility-associated C-terminal domain-containing protein</fullName>
    </recommendedName>
</protein>
<name>A0A8G0KTE0_9FLAO</name>
<dbReference type="KEGG" id="fdv:JJC05_06665"/>
<proteinExistence type="predicted"/>
<evidence type="ECO:0000313" key="1">
    <source>
        <dbReference type="EMBL" id="QYS89857.1"/>
    </source>
</evidence>
<accession>A0A8G0KTE0</accession>
<reference evidence="1" key="1">
    <citation type="submission" date="2020-12" db="EMBL/GenBank/DDBJ databases">
        <title>Genome sequencing of genetic groups of Flavobacterium columnare.</title>
        <authorList>
            <person name="Waldbieser G.C."/>
            <person name="Griffin M.J."/>
            <person name="LaFrentz B.R."/>
        </authorList>
    </citation>
    <scope>NUCLEOTIDE SEQUENCE</scope>
    <source>
        <strain evidence="1">90-106</strain>
    </source>
</reference>